<dbReference type="Proteomes" id="UP000605201">
    <property type="component" value="Unassembled WGS sequence"/>
</dbReference>
<dbReference type="PANTHER" id="PTHR12682">
    <property type="entry name" value="ARCHEASE"/>
    <property type="match status" value="1"/>
</dbReference>
<evidence type="ECO:0000259" key="5">
    <source>
        <dbReference type="Pfam" id="PF01951"/>
    </source>
</evidence>
<evidence type="ECO:0000256" key="1">
    <source>
        <dbReference type="ARBA" id="ARBA00007963"/>
    </source>
</evidence>
<evidence type="ECO:0000256" key="3">
    <source>
        <dbReference type="ARBA" id="ARBA00022723"/>
    </source>
</evidence>
<comment type="caution">
    <text evidence="6">The sequence shown here is derived from an EMBL/GenBank/DDBJ whole genome shotgun (WGS) entry which is preliminary data.</text>
</comment>
<dbReference type="InterPro" id="IPR023572">
    <property type="entry name" value="Archease_dom"/>
</dbReference>
<keyword evidence="2" id="KW-0819">tRNA processing</keyword>
<dbReference type="InterPro" id="IPR002804">
    <property type="entry name" value="Archease"/>
</dbReference>
<organism evidence="6 7">
    <name type="scientific">Candidatus Desulfatibia vada</name>
    <dbReference type="NCBI Taxonomy" id="2841696"/>
    <lineage>
        <taxon>Bacteria</taxon>
        <taxon>Pseudomonadati</taxon>
        <taxon>Thermodesulfobacteriota</taxon>
        <taxon>Desulfobacteria</taxon>
        <taxon>Desulfobacterales</taxon>
        <taxon>Desulfobacterales incertae sedis</taxon>
        <taxon>Candidatus Desulfatibia</taxon>
    </lineage>
</organism>
<keyword evidence="4" id="KW-0106">Calcium</keyword>
<dbReference type="AlphaFoldDB" id="A0A8J6TLG9"/>
<comment type="similarity">
    <text evidence="1">Belongs to the archease family.</text>
</comment>
<protein>
    <submittedName>
        <fullName evidence="6">Archease</fullName>
    </submittedName>
</protein>
<evidence type="ECO:0000256" key="4">
    <source>
        <dbReference type="ARBA" id="ARBA00022837"/>
    </source>
</evidence>
<gene>
    <name evidence="6" type="ORF">H8D96_15395</name>
</gene>
<dbReference type="EMBL" id="JACNIG010000287">
    <property type="protein sequence ID" value="MBC8433294.1"/>
    <property type="molecule type" value="Genomic_DNA"/>
</dbReference>
<dbReference type="GO" id="GO:0046872">
    <property type="term" value="F:metal ion binding"/>
    <property type="evidence" value="ECO:0007669"/>
    <property type="project" value="UniProtKB-KW"/>
</dbReference>
<accession>A0A8J6TLG9</accession>
<dbReference type="PANTHER" id="PTHR12682:SF11">
    <property type="entry name" value="PROTEIN ARCHEASE"/>
    <property type="match status" value="1"/>
</dbReference>
<dbReference type="SUPFAM" id="SSF69819">
    <property type="entry name" value="MTH1598-like"/>
    <property type="match status" value="1"/>
</dbReference>
<dbReference type="GO" id="GO:0008033">
    <property type="term" value="P:tRNA processing"/>
    <property type="evidence" value="ECO:0007669"/>
    <property type="project" value="UniProtKB-KW"/>
</dbReference>
<evidence type="ECO:0000313" key="7">
    <source>
        <dbReference type="Proteomes" id="UP000605201"/>
    </source>
</evidence>
<proteinExistence type="inferred from homology"/>
<dbReference type="Pfam" id="PF01951">
    <property type="entry name" value="Archease"/>
    <property type="match status" value="1"/>
</dbReference>
<keyword evidence="3" id="KW-0479">Metal-binding</keyword>
<dbReference type="InterPro" id="IPR036820">
    <property type="entry name" value="Archease_dom_sf"/>
</dbReference>
<sequence length="151" mass="17377">MKISVICGYNTCKLMRYRLIDHTADFGIHVFGTDPVELFANAAYAMFDMLTEIDTLKGLDTTELRVTGDDWPDLMVNWLRELLYLWNGKELLVKKTQILALSENELSANVELDPFDPDRHEIKIEIKAVTYHQIQVSEGPKGWEAKIIFDV</sequence>
<dbReference type="Gene3D" id="3.55.10.10">
    <property type="entry name" value="Archease domain"/>
    <property type="match status" value="1"/>
</dbReference>
<feature type="domain" description="Archease" evidence="5">
    <location>
        <begin position="17"/>
        <end position="151"/>
    </location>
</feature>
<reference evidence="6 7" key="1">
    <citation type="submission" date="2020-08" db="EMBL/GenBank/DDBJ databases">
        <title>Bridging the membrane lipid divide: bacteria of the FCB group superphylum have the potential to synthesize archaeal ether lipids.</title>
        <authorList>
            <person name="Villanueva L."/>
            <person name="Von Meijenfeldt F.A.B."/>
            <person name="Westbye A.B."/>
            <person name="Yadav S."/>
            <person name="Hopmans E.C."/>
            <person name="Dutilh B.E."/>
            <person name="Sinninghe Damste J.S."/>
        </authorList>
    </citation>
    <scope>NUCLEOTIDE SEQUENCE [LARGE SCALE GENOMIC DNA]</scope>
    <source>
        <strain evidence="6">NIOZ-UU17</strain>
    </source>
</reference>
<evidence type="ECO:0000256" key="2">
    <source>
        <dbReference type="ARBA" id="ARBA00022694"/>
    </source>
</evidence>
<evidence type="ECO:0000313" key="6">
    <source>
        <dbReference type="EMBL" id="MBC8433294.1"/>
    </source>
</evidence>
<name>A0A8J6TLG9_9BACT</name>